<dbReference type="InterPro" id="IPR004625">
    <property type="entry name" value="PyrdxlKinase"/>
</dbReference>
<dbReference type="GO" id="GO:0008478">
    <property type="term" value="F:pyridoxal kinase activity"/>
    <property type="evidence" value="ECO:0007669"/>
    <property type="project" value="UniProtKB-EC"/>
</dbReference>
<dbReference type="GO" id="GO:0005524">
    <property type="term" value="F:ATP binding"/>
    <property type="evidence" value="ECO:0007669"/>
    <property type="project" value="UniProtKB-KW"/>
</dbReference>
<dbReference type="Gene3D" id="3.40.1190.20">
    <property type="match status" value="1"/>
</dbReference>
<dbReference type="GO" id="GO:0005829">
    <property type="term" value="C:cytosol"/>
    <property type="evidence" value="ECO:0007669"/>
    <property type="project" value="TreeGrafter"/>
</dbReference>
<dbReference type="InterPro" id="IPR029056">
    <property type="entry name" value="Ribokinase-like"/>
</dbReference>
<keyword evidence="9" id="KW-1185">Reference proteome</keyword>
<dbReference type="EMBL" id="ML119669">
    <property type="protein sequence ID" value="RPA82761.1"/>
    <property type="molecule type" value="Genomic_DNA"/>
</dbReference>
<protein>
    <recommendedName>
        <fullName evidence="2">pyridoxal kinase</fullName>
        <ecNumber evidence="2">2.7.1.35</ecNumber>
    </recommendedName>
</protein>
<evidence type="ECO:0000256" key="1">
    <source>
        <dbReference type="ARBA" id="ARBA00008805"/>
    </source>
</evidence>
<evidence type="ECO:0000256" key="6">
    <source>
        <dbReference type="ARBA" id="ARBA00022840"/>
    </source>
</evidence>
<keyword evidence="5 8" id="KW-0418">Kinase</keyword>
<accession>A0A3N4IEX6</accession>
<dbReference type="InterPro" id="IPR013749">
    <property type="entry name" value="PM/HMP-P_kinase-1"/>
</dbReference>
<keyword evidence="4" id="KW-0547">Nucleotide-binding</keyword>
<dbReference type="STRING" id="1160509.A0A3N4IEX6"/>
<dbReference type="PANTHER" id="PTHR10534:SF2">
    <property type="entry name" value="PYRIDOXAL KINASE"/>
    <property type="match status" value="1"/>
</dbReference>
<evidence type="ECO:0000259" key="7">
    <source>
        <dbReference type="Pfam" id="PF08543"/>
    </source>
</evidence>
<dbReference type="PANTHER" id="PTHR10534">
    <property type="entry name" value="PYRIDOXAL KINASE"/>
    <property type="match status" value="1"/>
</dbReference>
<feature type="domain" description="Pyridoxamine kinase/Phosphomethylpyrimidine kinase" evidence="7">
    <location>
        <begin position="67"/>
        <end position="255"/>
    </location>
</feature>
<keyword evidence="6" id="KW-0067">ATP-binding</keyword>
<gene>
    <name evidence="8" type="ORF">BJ508DRAFT_237813</name>
</gene>
<evidence type="ECO:0000256" key="3">
    <source>
        <dbReference type="ARBA" id="ARBA00022679"/>
    </source>
</evidence>
<dbReference type="CDD" id="cd01173">
    <property type="entry name" value="pyridoxal_pyridoxamine_kinase"/>
    <property type="match status" value="1"/>
</dbReference>
<evidence type="ECO:0000256" key="4">
    <source>
        <dbReference type="ARBA" id="ARBA00022741"/>
    </source>
</evidence>
<dbReference type="SUPFAM" id="SSF53613">
    <property type="entry name" value="Ribokinase-like"/>
    <property type="match status" value="1"/>
</dbReference>
<dbReference type="AlphaFoldDB" id="A0A3N4IEX6"/>
<proteinExistence type="inferred from homology"/>
<dbReference type="Proteomes" id="UP000275078">
    <property type="component" value="Unassembled WGS sequence"/>
</dbReference>
<evidence type="ECO:0000313" key="8">
    <source>
        <dbReference type="EMBL" id="RPA82761.1"/>
    </source>
</evidence>
<organism evidence="8 9">
    <name type="scientific">Ascobolus immersus RN42</name>
    <dbReference type="NCBI Taxonomy" id="1160509"/>
    <lineage>
        <taxon>Eukaryota</taxon>
        <taxon>Fungi</taxon>
        <taxon>Dikarya</taxon>
        <taxon>Ascomycota</taxon>
        <taxon>Pezizomycotina</taxon>
        <taxon>Pezizomycetes</taxon>
        <taxon>Pezizales</taxon>
        <taxon>Ascobolaceae</taxon>
        <taxon>Ascobolus</taxon>
    </lineage>
</organism>
<sequence length="341" mass="37459">MSSSGKALAIASHVVSGFVGNNVVTFVLQTLGIEVSALNTVQFSNHTGYHQWTGSKVTAEEILQLWKGLKNVTLDDEFDMAITGYVPGDDGVEAVGQIIRELKGRKKALFWLLDPVMGDEGKLYVSESVVPVYRSLVGFADLITPNQYEIEWLTGQAITDRASIHAALQLVHDKFSVPHVIITSIVLPSETSSSTMICAGSSITSPGKSRPFFIEIPVIEGHYRGTGDMFSALTLARFREQVSLVPGLLEVKSWVSPDDVVPTDLPLAKAIEKVLLSMNLLLERTRKVRSERLGKLSEEQKGNRIEQMKAGELRLVQGVMDILRPEQSADLKVFKSQVLEP</sequence>
<name>A0A3N4IEX6_ASCIM</name>
<dbReference type="Pfam" id="PF08543">
    <property type="entry name" value="Phos_pyr_kin"/>
    <property type="match status" value="1"/>
</dbReference>
<comment type="similarity">
    <text evidence="1">Belongs to the pyridoxine kinase family.</text>
</comment>
<reference evidence="8 9" key="1">
    <citation type="journal article" date="2018" name="Nat. Ecol. Evol.">
        <title>Pezizomycetes genomes reveal the molecular basis of ectomycorrhizal truffle lifestyle.</title>
        <authorList>
            <person name="Murat C."/>
            <person name="Payen T."/>
            <person name="Noel B."/>
            <person name="Kuo A."/>
            <person name="Morin E."/>
            <person name="Chen J."/>
            <person name="Kohler A."/>
            <person name="Krizsan K."/>
            <person name="Balestrini R."/>
            <person name="Da Silva C."/>
            <person name="Montanini B."/>
            <person name="Hainaut M."/>
            <person name="Levati E."/>
            <person name="Barry K.W."/>
            <person name="Belfiori B."/>
            <person name="Cichocki N."/>
            <person name="Clum A."/>
            <person name="Dockter R.B."/>
            <person name="Fauchery L."/>
            <person name="Guy J."/>
            <person name="Iotti M."/>
            <person name="Le Tacon F."/>
            <person name="Lindquist E.A."/>
            <person name="Lipzen A."/>
            <person name="Malagnac F."/>
            <person name="Mello A."/>
            <person name="Molinier V."/>
            <person name="Miyauchi S."/>
            <person name="Poulain J."/>
            <person name="Riccioni C."/>
            <person name="Rubini A."/>
            <person name="Sitrit Y."/>
            <person name="Splivallo R."/>
            <person name="Traeger S."/>
            <person name="Wang M."/>
            <person name="Zifcakova L."/>
            <person name="Wipf D."/>
            <person name="Zambonelli A."/>
            <person name="Paolocci F."/>
            <person name="Nowrousian M."/>
            <person name="Ottonello S."/>
            <person name="Baldrian P."/>
            <person name="Spatafora J.W."/>
            <person name="Henrissat B."/>
            <person name="Nagy L.G."/>
            <person name="Aury J.M."/>
            <person name="Wincker P."/>
            <person name="Grigoriev I.V."/>
            <person name="Bonfante P."/>
            <person name="Martin F.M."/>
        </authorList>
    </citation>
    <scope>NUCLEOTIDE SEQUENCE [LARGE SCALE GENOMIC DNA]</scope>
    <source>
        <strain evidence="8 9">RN42</strain>
    </source>
</reference>
<evidence type="ECO:0000256" key="2">
    <source>
        <dbReference type="ARBA" id="ARBA00012104"/>
    </source>
</evidence>
<keyword evidence="3" id="KW-0808">Transferase</keyword>
<dbReference type="NCBIfam" id="TIGR00687">
    <property type="entry name" value="pyridox_kin"/>
    <property type="match status" value="1"/>
</dbReference>
<dbReference type="GO" id="GO:0009443">
    <property type="term" value="P:pyridoxal 5'-phosphate salvage"/>
    <property type="evidence" value="ECO:0007669"/>
    <property type="project" value="InterPro"/>
</dbReference>
<evidence type="ECO:0000313" key="9">
    <source>
        <dbReference type="Proteomes" id="UP000275078"/>
    </source>
</evidence>
<dbReference type="EC" id="2.7.1.35" evidence="2"/>
<dbReference type="OrthoDB" id="2104723at2759"/>
<evidence type="ECO:0000256" key="5">
    <source>
        <dbReference type="ARBA" id="ARBA00022777"/>
    </source>
</evidence>